<reference evidence="2 3" key="1">
    <citation type="submission" date="2016-12" db="EMBL/GenBank/DDBJ databases">
        <authorList>
            <person name="Song W.-J."/>
            <person name="Kurnit D.M."/>
        </authorList>
    </citation>
    <scope>NUCLEOTIDE SEQUENCE [LARGE SCALE GENOMIC DNA]</scope>
    <source>
        <strain evidence="2 3">IMCC3135</strain>
    </source>
</reference>
<keyword evidence="3" id="KW-1185">Reference proteome</keyword>
<sequence>MREVLLFSLVGLLVSVSPVAQAGPWEDFTGILTDPIKLDSTSEKALQSIEIMTIHAERLLDKGDKMTAEHIAAVDTALNETRNWATAERKALIDGVSVSFDRLETIQKTFFSETQSILRCSVVVTGREFRQTVADSLNDLGASRPRFTVFGLKIGEIKLDSSHIPSPIKGFRQARALYDQRISEIDLDSSPVILVDAYAEVQRLADRARCHYRGDSRVYDELYKVELIYKRKARPWKWLNRGV</sequence>
<dbReference type="KEGG" id="gai:IMCC3135_18945"/>
<gene>
    <name evidence="2" type="ORF">IMCC3135_18945</name>
</gene>
<dbReference type="EMBL" id="CP018632">
    <property type="protein sequence ID" value="ASJ73868.1"/>
    <property type="molecule type" value="Genomic_DNA"/>
</dbReference>
<dbReference type="RefSeq" id="WP_088918995.1">
    <property type="nucleotide sequence ID" value="NZ_CP018632.1"/>
</dbReference>
<evidence type="ECO:0000313" key="2">
    <source>
        <dbReference type="EMBL" id="ASJ73868.1"/>
    </source>
</evidence>
<evidence type="ECO:0000256" key="1">
    <source>
        <dbReference type="SAM" id="SignalP"/>
    </source>
</evidence>
<name>A0A2Z2NVX2_9GAMM</name>
<protein>
    <submittedName>
        <fullName evidence="2">Uncharacterized protein</fullName>
    </submittedName>
</protein>
<accession>A0A2Z2NVX2</accession>
<proteinExistence type="predicted"/>
<dbReference type="AlphaFoldDB" id="A0A2Z2NVX2"/>
<keyword evidence="1" id="KW-0732">Signal</keyword>
<feature type="chain" id="PRO_5016376517" evidence="1">
    <location>
        <begin position="23"/>
        <end position="243"/>
    </location>
</feature>
<evidence type="ECO:0000313" key="3">
    <source>
        <dbReference type="Proteomes" id="UP000250079"/>
    </source>
</evidence>
<organism evidence="2 3">
    <name type="scientific">Granulosicoccus antarcticus IMCC3135</name>
    <dbReference type="NCBI Taxonomy" id="1192854"/>
    <lineage>
        <taxon>Bacteria</taxon>
        <taxon>Pseudomonadati</taxon>
        <taxon>Pseudomonadota</taxon>
        <taxon>Gammaproteobacteria</taxon>
        <taxon>Chromatiales</taxon>
        <taxon>Granulosicoccaceae</taxon>
        <taxon>Granulosicoccus</taxon>
    </lineage>
</organism>
<dbReference type="Proteomes" id="UP000250079">
    <property type="component" value="Chromosome"/>
</dbReference>
<feature type="signal peptide" evidence="1">
    <location>
        <begin position="1"/>
        <end position="22"/>
    </location>
</feature>